<comment type="similarity">
    <text evidence="1">Belongs to the SEN15 family.</text>
</comment>
<dbReference type="GO" id="GO:0000214">
    <property type="term" value="C:tRNA-intron endonuclease complex"/>
    <property type="evidence" value="ECO:0007669"/>
    <property type="project" value="InterPro"/>
</dbReference>
<feature type="compositionally biased region" description="Gly residues" evidence="3">
    <location>
        <begin position="132"/>
        <end position="144"/>
    </location>
</feature>
<feature type="compositionally biased region" description="Acidic residues" evidence="3">
    <location>
        <begin position="145"/>
        <end position="157"/>
    </location>
</feature>
<dbReference type="GO" id="GO:0000213">
    <property type="term" value="F:tRNA-intron lyase activity"/>
    <property type="evidence" value="ECO:0007669"/>
    <property type="project" value="TreeGrafter"/>
</dbReference>
<dbReference type="Proteomes" id="UP000800041">
    <property type="component" value="Unassembled WGS sequence"/>
</dbReference>
<keyword evidence="2" id="KW-0819">tRNA processing</keyword>
<dbReference type="SUPFAM" id="SSF53032">
    <property type="entry name" value="tRNA-intron endonuclease catalytic domain-like"/>
    <property type="match status" value="1"/>
</dbReference>
<dbReference type="EMBL" id="ML977171">
    <property type="protein sequence ID" value="KAF1983934.1"/>
    <property type="molecule type" value="Genomic_DNA"/>
</dbReference>
<feature type="domain" description="tRNA-splicing endonuclease subunit Sen15" evidence="4">
    <location>
        <begin position="236"/>
        <end position="269"/>
    </location>
</feature>
<feature type="compositionally biased region" description="Basic and acidic residues" evidence="3">
    <location>
        <begin position="111"/>
        <end position="127"/>
    </location>
</feature>
<organism evidence="5 6">
    <name type="scientific">Aulographum hederae CBS 113979</name>
    <dbReference type="NCBI Taxonomy" id="1176131"/>
    <lineage>
        <taxon>Eukaryota</taxon>
        <taxon>Fungi</taxon>
        <taxon>Dikarya</taxon>
        <taxon>Ascomycota</taxon>
        <taxon>Pezizomycotina</taxon>
        <taxon>Dothideomycetes</taxon>
        <taxon>Pleosporomycetidae</taxon>
        <taxon>Aulographales</taxon>
        <taxon>Aulographaceae</taxon>
    </lineage>
</organism>
<evidence type="ECO:0000256" key="1">
    <source>
        <dbReference type="ARBA" id="ARBA00006091"/>
    </source>
</evidence>
<dbReference type="InterPro" id="IPR042777">
    <property type="entry name" value="Sen15_fungi"/>
</dbReference>
<evidence type="ECO:0000313" key="5">
    <source>
        <dbReference type="EMBL" id="KAF1983934.1"/>
    </source>
</evidence>
<dbReference type="OrthoDB" id="10002170at2759"/>
<keyword evidence="6" id="KW-1185">Reference proteome</keyword>
<feature type="region of interest" description="Disordered" evidence="3">
    <location>
        <begin position="111"/>
        <end position="163"/>
    </location>
</feature>
<dbReference type="InterPro" id="IPR011856">
    <property type="entry name" value="tRNA_endonuc-like_dom_sf"/>
</dbReference>
<sequence>MVTITDPIPPSTSSLQSLLDGFNKSLSKISNSAPSNSPATLFLDFPSPHFRNLALQIAHNLQYQHRWTNLRIHTHSPRSPQRRLPRPLVSGLPPRRLYVHPDEQIEILKREAEAKGKGKGKQNEDKSAGNGTSSGSGTGRGNENGEGEEEDQEEESEMTIPQLEWVLPTSLRETWSLRRMAEVFDLLSPVPPTGDSTSIAFEEVAGGADSFFEWGREGETSRKREVSSTSEAEASKWRQMKRVVLATLDDDSTVVYYIVHDGVVKPRQNG</sequence>
<dbReference type="InterPro" id="IPR018593">
    <property type="entry name" value="tRNA-endonuc_su_Sen15"/>
</dbReference>
<evidence type="ECO:0000259" key="4">
    <source>
        <dbReference type="Pfam" id="PF09631"/>
    </source>
</evidence>
<dbReference type="Gene3D" id="3.40.1350.10">
    <property type="match status" value="1"/>
</dbReference>
<proteinExistence type="inferred from homology"/>
<reference evidence="5" key="1">
    <citation type="journal article" date="2020" name="Stud. Mycol.">
        <title>101 Dothideomycetes genomes: a test case for predicting lifestyles and emergence of pathogens.</title>
        <authorList>
            <person name="Haridas S."/>
            <person name="Albert R."/>
            <person name="Binder M."/>
            <person name="Bloem J."/>
            <person name="Labutti K."/>
            <person name="Salamov A."/>
            <person name="Andreopoulos B."/>
            <person name="Baker S."/>
            <person name="Barry K."/>
            <person name="Bills G."/>
            <person name="Bluhm B."/>
            <person name="Cannon C."/>
            <person name="Castanera R."/>
            <person name="Culley D."/>
            <person name="Daum C."/>
            <person name="Ezra D."/>
            <person name="Gonzalez J."/>
            <person name="Henrissat B."/>
            <person name="Kuo A."/>
            <person name="Liang C."/>
            <person name="Lipzen A."/>
            <person name="Lutzoni F."/>
            <person name="Magnuson J."/>
            <person name="Mondo S."/>
            <person name="Nolan M."/>
            <person name="Ohm R."/>
            <person name="Pangilinan J."/>
            <person name="Park H.-J."/>
            <person name="Ramirez L."/>
            <person name="Alfaro M."/>
            <person name="Sun H."/>
            <person name="Tritt A."/>
            <person name="Yoshinaga Y."/>
            <person name="Zwiers L.-H."/>
            <person name="Turgeon B."/>
            <person name="Goodwin S."/>
            <person name="Spatafora J."/>
            <person name="Crous P."/>
            <person name="Grigoriev I."/>
        </authorList>
    </citation>
    <scope>NUCLEOTIDE SEQUENCE</scope>
    <source>
        <strain evidence="5">CBS 113979</strain>
    </source>
</reference>
<accession>A0A6G1GT03</accession>
<dbReference type="AlphaFoldDB" id="A0A6G1GT03"/>
<evidence type="ECO:0000313" key="6">
    <source>
        <dbReference type="Proteomes" id="UP000800041"/>
    </source>
</evidence>
<evidence type="ECO:0000256" key="3">
    <source>
        <dbReference type="SAM" id="MobiDB-lite"/>
    </source>
</evidence>
<dbReference type="GO" id="GO:0003676">
    <property type="term" value="F:nucleic acid binding"/>
    <property type="evidence" value="ECO:0007669"/>
    <property type="project" value="InterPro"/>
</dbReference>
<dbReference type="Pfam" id="PF09631">
    <property type="entry name" value="Sen15"/>
    <property type="match status" value="1"/>
</dbReference>
<feature type="region of interest" description="Disordered" evidence="3">
    <location>
        <begin position="73"/>
        <end position="96"/>
    </location>
</feature>
<dbReference type="PANTHER" id="PTHR28518:SF1">
    <property type="entry name" value="TRNA-SPLICING ENDONUCLEASE SUBUNIT SEN15"/>
    <property type="match status" value="1"/>
</dbReference>
<dbReference type="InterPro" id="IPR036167">
    <property type="entry name" value="tRNA_intron_Endo_cat-like_sf"/>
</dbReference>
<evidence type="ECO:0000256" key="2">
    <source>
        <dbReference type="ARBA" id="ARBA00022694"/>
    </source>
</evidence>
<name>A0A6G1GT03_9PEZI</name>
<dbReference type="GO" id="GO:0000379">
    <property type="term" value="P:tRNA-type intron splice site recognition and cleavage"/>
    <property type="evidence" value="ECO:0007669"/>
    <property type="project" value="InterPro"/>
</dbReference>
<gene>
    <name evidence="5" type="ORF">K402DRAFT_396129</name>
</gene>
<protein>
    <recommendedName>
        <fullName evidence="4">tRNA-splicing endonuclease subunit Sen15 domain-containing protein</fullName>
    </recommendedName>
</protein>
<feature type="compositionally biased region" description="Basic residues" evidence="3">
    <location>
        <begin position="73"/>
        <end position="85"/>
    </location>
</feature>
<dbReference type="PANTHER" id="PTHR28518">
    <property type="entry name" value="TRNA-SPLICING ENDONUCLEASE SUBUNIT SEN15"/>
    <property type="match status" value="1"/>
</dbReference>